<proteinExistence type="predicted"/>
<protein>
    <recommendedName>
        <fullName evidence="4">VCBS repeat-containing protein</fullName>
    </recommendedName>
</protein>
<accession>A0ABW6K589</accession>
<gene>
    <name evidence="2" type="ORF">ACFYKX_01690</name>
</gene>
<organism evidence="2 3">
    <name type="scientific">Cytobacillus spartinae</name>
    <dbReference type="NCBI Taxonomy" id="3299023"/>
    <lineage>
        <taxon>Bacteria</taxon>
        <taxon>Bacillati</taxon>
        <taxon>Bacillota</taxon>
        <taxon>Bacilli</taxon>
        <taxon>Bacillales</taxon>
        <taxon>Bacillaceae</taxon>
        <taxon>Cytobacillus</taxon>
    </lineage>
</organism>
<keyword evidence="1" id="KW-0732">Signal</keyword>
<evidence type="ECO:0000313" key="2">
    <source>
        <dbReference type="EMBL" id="MFE8699327.1"/>
    </source>
</evidence>
<name>A0ABW6K589_9BACI</name>
<dbReference type="RefSeq" id="WP_389357439.1">
    <property type="nucleotide sequence ID" value="NZ_JBIACK010000001.1"/>
</dbReference>
<dbReference type="EMBL" id="JBIACK010000001">
    <property type="protein sequence ID" value="MFE8699327.1"/>
    <property type="molecule type" value="Genomic_DNA"/>
</dbReference>
<evidence type="ECO:0000313" key="3">
    <source>
        <dbReference type="Proteomes" id="UP001601059"/>
    </source>
</evidence>
<sequence>MKKELIFAFSAFFFMSLSAITGVYAVEEANKTEIISKDLVDLTGDDKKETIYIKGIPVEDKAEFLKEIYISIVASNGKEYKINLDGGYEPSIQYKDLNNDGINDMFISVPTGGSGGLSNFYLYTLKDYTLTDLTVPEPLIIQSEFLNDYKGKITITEINKSYTFDLKDRAKDYERLGLYINGSLSEPSELMVLPYGTLTPVRVQNQRLGLEGVQRISGAYNADSIAFVESKWIMENGKWELLETKVKKIDSPKKEKED</sequence>
<keyword evidence="3" id="KW-1185">Reference proteome</keyword>
<comment type="caution">
    <text evidence="2">The sequence shown here is derived from an EMBL/GenBank/DDBJ whole genome shotgun (WGS) entry which is preliminary data.</text>
</comment>
<evidence type="ECO:0008006" key="4">
    <source>
        <dbReference type="Google" id="ProtNLM"/>
    </source>
</evidence>
<feature type="signal peptide" evidence="1">
    <location>
        <begin position="1"/>
        <end position="25"/>
    </location>
</feature>
<reference evidence="2 3" key="1">
    <citation type="submission" date="2024-08" db="EMBL/GenBank/DDBJ databases">
        <title>Two novel Cytobacillus novel species.</title>
        <authorList>
            <person name="Liu G."/>
        </authorList>
    </citation>
    <scope>NUCLEOTIDE SEQUENCE [LARGE SCALE GENOMIC DNA]</scope>
    <source>
        <strain evidence="2 3">FJAT-54145</strain>
    </source>
</reference>
<feature type="chain" id="PRO_5046755502" description="VCBS repeat-containing protein" evidence="1">
    <location>
        <begin position="26"/>
        <end position="258"/>
    </location>
</feature>
<evidence type="ECO:0000256" key="1">
    <source>
        <dbReference type="SAM" id="SignalP"/>
    </source>
</evidence>
<dbReference type="Proteomes" id="UP001601059">
    <property type="component" value="Unassembled WGS sequence"/>
</dbReference>